<dbReference type="STRING" id="1798401.A2363_04440"/>
<accession>A0A1F6BFC1</accession>
<keyword evidence="1" id="KW-0812">Transmembrane</keyword>
<evidence type="ECO:0000313" key="3">
    <source>
        <dbReference type="Proteomes" id="UP000176186"/>
    </source>
</evidence>
<feature type="transmembrane region" description="Helical" evidence="1">
    <location>
        <begin position="111"/>
        <end position="127"/>
    </location>
</feature>
<keyword evidence="1" id="KW-0472">Membrane</keyword>
<feature type="transmembrane region" description="Helical" evidence="1">
    <location>
        <begin position="57"/>
        <end position="76"/>
    </location>
</feature>
<feature type="transmembrane region" description="Helical" evidence="1">
    <location>
        <begin position="306"/>
        <end position="329"/>
    </location>
</feature>
<feature type="transmembrane region" description="Helical" evidence="1">
    <location>
        <begin position="88"/>
        <end position="105"/>
    </location>
</feature>
<organism evidence="2 3">
    <name type="scientific">Candidatus Gottesmanbacteria bacterium RIFOXYB1_FULL_47_11</name>
    <dbReference type="NCBI Taxonomy" id="1798401"/>
    <lineage>
        <taxon>Bacteria</taxon>
        <taxon>Candidatus Gottesmaniibacteriota</taxon>
    </lineage>
</organism>
<dbReference type="EMBL" id="MFKE01000010">
    <property type="protein sequence ID" value="OGG35649.1"/>
    <property type="molecule type" value="Genomic_DNA"/>
</dbReference>
<feature type="transmembrane region" description="Helical" evidence="1">
    <location>
        <begin position="335"/>
        <end position="354"/>
    </location>
</feature>
<proteinExistence type="predicted"/>
<comment type="caution">
    <text evidence="2">The sequence shown here is derived from an EMBL/GenBank/DDBJ whole genome shotgun (WGS) entry which is preliminary data.</text>
</comment>
<name>A0A1F6BFC1_9BACT</name>
<feature type="transmembrane region" description="Helical" evidence="1">
    <location>
        <begin position="7"/>
        <end position="25"/>
    </location>
</feature>
<dbReference type="AlphaFoldDB" id="A0A1F6BFC1"/>
<sequence length="498" mass="56852">MKKFFPFFLFFFLSFLLVFLLYWRFRVSTTRFFDVDEFSYLHWTAQMARGEHMYTDFFSYFTPGFMWVFSPIFWIYGASARVFTAARGLSFVIFLSILTAVSYVWGITRGWKWALLPAVILAFLPMPYDKLLEIRPDNLSTLLAIIGLIGEIRGIRENKNSWWFVSGLAYSASLLVLAKTVPIVAVGAGIAVLSAISSKSFKSLTLLILGLVGPWALFFLGVAAQGNLDHVWYSLTRLPFEVYKSPFNQFMDPTLFFFPNSSFYGGTDYIITTGLLTNHGIWILAVMIGVYRLMTPFLTANGNRKGIYIELLLALTFVIQVFGYIKLFPARHSQYLIPIAVFIAYYTADGLVLFFEFLARVGGIASLIVVMSLCGCLLVFVTQEVNVPKLIRSKTVQLAEIDLLMKSIPFSSRVVDMEGRMLFWAEGYPVCCLAIDSTLSFVTRRPPPLDQYLAVHPADYIWENDTSRYARLNPATFLYMQKNYEQVPGWDGRLWKKL</sequence>
<feature type="transmembrane region" description="Helical" evidence="1">
    <location>
        <begin position="361"/>
        <end position="381"/>
    </location>
</feature>
<evidence type="ECO:0000313" key="2">
    <source>
        <dbReference type="EMBL" id="OGG35649.1"/>
    </source>
</evidence>
<feature type="transmembrane region" description="Helical" evidence="1">
    <location>
        <begin position="204"/>
        <end position="224"/>
    </location>
</feature>
<keyword evidence="1" id="KW-1133">Transmembrane helix</keyword>
<dbReference type="Proteomes" id="UP000176186">
    <property type="component" value="Unassembled WGS sequence"/>
</dbReference>
<feature type="transmembrane region" description="Helical" evidence="1">
    <location>
        <begin position="269"/>
        <end position="294"/>
    </location>
</feature>
<evidence type="ECO:0008006" key="4">
    <source>
        <dbReference type="Google" id="ProtNLM"/>
    </source>
</evidence>
<protein>
    <recommendedName>
        <fullName evidence="4">Glycosyltransferase RgtA/B/C/D-like domain-containing protein</fullName>
    </recommendedName>
</protein>
<reference evidence="2 3" key="1">
    <citation type="journal article" date="2016" name="Nat. Commun.">
        <title>Thousands of microbial genomes shed light on interconnected biogeochemical processes in an aquifer system.</title>
        <authorList>
            <person name="Anantharaman K."/>
            <person name="Brown C.T."/>
            <person name="Hug L.A."/>
            <person name="Sharon I."/>
            <person name="Castelle C.J."/>
            <person name="Probst A.J."/>
            <person name="Thomas B.C."/>
            <person name="Singh A."/>
            <person name="Wilkins M.J."/>
            <person name="Karaoz U."/>
            <person name="Brodie E.L."/>
            <person name="Williams K.H."/>
            <person name="Hubbard S.S."/>
            <person name="Banfield J.F."/>
        </authorList>
    </citation>
    <scope>NUCLEOTIDE SEQUENCE [LARGE SCALE GENOMIC DNA]</scope>
</reference>
<evidence type="ECO:0000256" key="1">
    <source>
        <dbReference type="SAM" id="Phobius"/>
    </source>
</evidence>
<feature type="transmembrane region" description="Helical" evidence="1">
    <location>
        <begin position="168"/>
        <end position="192"/>
    </location>
</feature>
<gene>
    <name evidence="2" type="ORF">A2363_04440</name>
</gene>